<dbReference type="PRINTS" id="PR00449">
    <property type="entry name" value="RASTRNSFRMNG"/>
</dbReference>
<accession>A0A8S0U3Q8</accession>
<dbReference type="SMART" id="SM00175">
    <property type="entry name" value="RAB"/>
    <property type="match status" value="1"/>
</dbReference>
<dbReference type="NCBIfam" id="TIGR00231">
    <property type="entry name" value="small_GTP"/>
    <property type="match status" value="1"/>
</dbReference>
<dbReference type="GO" id="GO:0012505">
    <property type="term" value="C:endomembrane system"/>
    <property type="evidence" value="ECO:0007669"/>
    <property type="project" value="UniProtKB-SubCell"/>
</dbReference>
<proteinExistence type="inferred from homology"/>
<dbReference type="PROSITE" id="PS51421">
    <property type="entry name" value="RAS"/>
    <property type="match status" value="1"/>
</dbReference>
<evidence type="ECO:0000313" key="7">
    <source>
        <dbReference type="Proteomes" id="UP000594638"/>
    </source>
</evidence>
<dbReference type="InterPro" id="IPR005225">
    <property type="entry name" value="Small_GTP-bd"/>
</dbReference>
<dbReference type="PROSITE" id="PS51419">
    <property type="entry name" value="RAB"/>
    <property type="match status" value="1"/>
</dbReference>
<dbReference type="Gramene" id="OE9A048718T3">
    <property type="protein sequence ID" value="OE9A048718C3"/>
    <property type="gene ID" value="OE9A048718"/>
</dbReference>
<protein>
    <submittedName>
        <fullName evidence="6">Ras-related RABC2a-like</fullName>
    </submittedName>
</protein>
<dbReference type="InterPro" id="IPR001806">
    <property type="entry name" value="Small_GTPase"/>
</dbReference>
<dbReference type="PROSITE" id="PS51420">
    <property type="entry name" value="RHO"/>
    <property type="match status" value="1"/>
</dbReference>
<dbReference type="Proteomes" id="UP000594638">
    <property type="component" value="Unassembled WGS sequence"/>
</dbReference>
<dbReference type="AlphaFoldDB" id="A0A8S0U3Q8"/>
<comment type="subcellular location">
    <subcellularLocation>
        <location evidence="4">Endomembrane system</location>
        <topology evidence="4">Lipid-anchor</topology>
    </subcellularLocation>
</comment>
<organism evidence="6 7">
    <name type="scientific">Olea europaea subsp. europaea</name>
    <dbReference type="NCBI Taxonomy" id="158383"/>
    <lineage>
        <taxon>Eukaryota</taxon>
        <taxon>Viridiplantae</taxon>
        <taxon>Streptophyta</taxon>
        <taxon>Embryophyta</taxon>
        <taxon>Tracheophyta</taxon>
        <taxon>Spermatophyta</taxon>
        <taxon>Magnoliopsida</taxon>
        <taxon>eudicotyledons</taxon>
        <taxon>Gunneridae</taxon>
        <taxon>Pentapetalae</taxon>
        <taxon>asterids</taxon>
        <taxon>lamiids</taxon>
        <taxon>Lamiales</taxon>
        <taxon>Oleaceae</taxon>
        <taxon>Oleeae</taxon>
        <taxon>Olea</taxon>
    </lineage>
</organism>
<evidence type="ECO:0000256" key="4">
    <source>
        <dbReference type="ARBA" id="ARBA00037868"/>
    </source>
</evidence>
<dbReference type="Pfam" id="PF00071">
    <property type="entry name" value="Ras"/>
    <property type="match status" value="2"/>
</dbReference>
<sequence>MGSSGQGQSNYDLSFKILLIGDSDVGKSSLIVSFISNAVGDLAPTIGVDFKIKFLTVGGKKLKLTIWDTAGQERFRTLTSSYYRGAQGIVLVYDVTRRDTFTNLSDVWTKEVELYSTNQDCIKMLVGNKVDKVTLSLSLSHTHTHTTLHLSLIGFFCMLGNLIMNIQVGKFQVPCPIFSCFFCLFPPISSKMVLHSLFFQRGDDKISNFYLGLEVVMPMLFQESERAVSREEGIALAKEFGGLFLECSAKTRENVDRCFEELALKIMEVPSLLEEGSTSGKRNILRPTPEQQIPPNGGCC</sequence>
<comment type="caution">
    <text evidence="6">The sequence shown here is derived from an EMBL/GenBank/DDBJ whole genome shotgun (WGS) entry which is preliminary data.</text>
</comment>
<name>A0A8S0U3Q8_OLEEU</name>
<dbReference type="EMBL" id="CACTIH010007430">
    <property type="protein sequence ID" value="CAA3013294.1"/>
    <property type="molecule type" value="Genomic_DNA"/>
</dbReference>
<evidence type="ECO:0000313" key="6">
    <source>
        <dbReference type="EMBL" id="CAA3013294.1"/>
    </source>
</evidence>
<evidence type="ECO:0000256" key="3">
    <source>
        <dbReference type="ARBA" id="ARBA00023134"/>
    </source>
</evidence>
<dbReference type="SUPFAM" id="SSF52540">
    <property type="entry name" value="P-loop containing nucleoside triphosphate hydrolases"/>
    <property type="match status" value="1"/>
</dbReference>
<dbReference type="GO" id="GO:0003924">
    <property type="term" value="F:GTPase activity"/>
    <property type="evidence" value="ECO:0007669"/>
    <property type="project" value="InterPro"/>
</dbReference>
<keyword evidence="7" id="KW-1185">Reference proteome</keyword>
<dbReference type="InterPro" id="IPR027417">
    <property type="entry name" value="P-loop_NTPase"/>
</dbReference>
<dbReference type="SMART" id="SM00174">
    <property type="entry name" value="RHO"/>
    <property type="match status" value="1"/>
</dbReference>
<dbReference type="Gene3D" id="3.40.50.300">
    <property type="entry name" value="P-loop containing nucleotide triphosphate hydrolases"/>
    <property type="match status" value="2"/>
</dbReference>
<keyword evidence="2" id="KW-0547">Nucleotide-binding</keyword>
<dbReference type="OrthoDB" id="9989112at2759"/>
<dbReference type="SMART" id="SM00173">
    <property type="entry name" value="RAS"/>
    <property type="match status" value="1"/>
</dbReference>
<dbReference type="InterPro" id="IPR050227">
    <property type="entry name" value="Rab"/>
</dbReference>
<comment type="similarity">
    <text evidence="1">Belongs to the small GTPase superfamily. Rab family.</text>
</comment>
<dbReference type="PANTHER" id="PTHR47977">
    <property type="entry name" value="RAS-RELATED PROTEIN RAB"/>
    <property type="match status" value="1"/>
</dbReference>
<reference evidence="6 7" key="1">
    <citation type="submission" date="2019-12" db="EMBL/GenBank/DDBJ databases">
        <authorList>
            <person name="Alioto T."/>
            <person name="Alioto T."/>
            <person name="Gomez Garrido J."/>
        </authorList>
    </citation>
    <scope>NUCLEOTIDE SEQUENCE [LARGE SCALE GENOMIC DNA]</scope>
</reference>
<evidence type="ECO:0000256" key="5">
    <source>
        <dbReference type="SAM" id="MobiDB-lite"/>
    </source>
</evidence>
<keyword evidence="3" id="KW-0342">GTP-binding</keyword>
<dbReference type="FunFam" id="3.40.50.300:FF:001447">
    <property type="entry name" value="Ras-related protein Rab-1B"/>
    <property type="match status" value="1"/>
</dbReference>
<dbReference type="GO" id="GO:0005525">
    <property type="term" value="F:GTP binding"/>
    <property type="evidence" value="ECO:0007669"/>
    <property type="project" value="UniProtKB-KW"/>
</dbReference>
<evidence type="ECO:0000256" key="2">
    <source>
        <dbReference type="ARBA" id="ARBA00022741"/>
    </source>
</evidence>
<feature type="region of interest" description="Disordered" evidence="5">
    <location>
        <begin position="278"/>
        <end position="300"/>
    </location>
</feature>
<gene>
    <name evidence="6" type="ORF">OLEA9_A048718</name>
</gene>
<evidence type="ECO:0000256" key="1">
    <source>
        <dbReference type="ARBA" id="ARBA00006270"/>
    </source>
</evidence>